<sequence length="135" mass="14360">MIIGIGHDMASLTRIASILDGEIGEKFLRRILTPGERDTLAGFGGLRRTEYAAGRFAAKEALSKALGCGIGGELSFQDMEIGRDASGKPCATLSAAAWGRLGKDAARTRIHVTITHEQPFASAFVVVEEVKESVN</sequence>
<accession>A0A5S5BXH6</accession>
<dbReference type="SUPFAM" id="SSF56214">
    <property type="entry name" value="4'-phosphopantetheinyl transferase"/>
    <property type="match status" value="1"/>
</dbReference>
<gene>
    <name evidence="8" type="primary">acpS</name>
    <name evidence="10" type="ORF">BCM02_109153</name>
</gene>
<dbReference type="Proteomes" id="UP000323257">
    <property type="component" value="Unassembled WGS sequence"/>
</dbReference>
<reference evidence="10 11" key="1">
    <citation type="submission" date="2019-07" db="EMBL/GenBank/DDBJ databases">
        <title>Genomic Encyclopedia of Type Strains, Phase III (KMG-III): the genomes of soil and plant-associated and newly described type strains.</title>
        <authorList>
            <person name="Whitman W."/>
        </authorList>
    </citation>
    <scope>NUCLEOTIDE SEQUENCE [LARGE SCALE GENOMIC DNA]</scope>
    <source>
        <strain evidence="10 11">BL24</strain>
    </source>
</reference>
<evidence type="ECO:0000256" key="7">
    <source>
        <dbReference type="ARBA" id="ARBA00023160"/>
    </source>
</evidence>
<comment type="catalytic activity">
    <reaction evidence="8">
        <text>apo-[ACP] + CoA = holo-[ACP] + adenosine 3',5'-bisphosphate + H(+)</text>
        <dbReference type="Rhea" id="RHEA:12068"/>
        <dbReference type="Rhea" id="RHEA-COMP:9685"/>
        <dbReference type="Rhea" id="RHEA-COMP:9690"/>
        <dbReference type="ChEBI" id="CHEBI:15378"/>
        <dbReference type="ChEBI" id="CHEBI:29999"/>
        <dbReference type="ChEBI" id="CHEBI:57287"/>
        <dbReference type="ChEBI" id="CHEBI:58343"/>
        <dbReference type="ChEBI" id="CHEBI:64479"/>
        <dbReference type="EC" id="2.7.8.7"/>
    </reaction>
</comment>
<dbReference type="GO" id="GO:0000287">
    <property type="term" value="F:magnesium ion binding"/>
    <property type="evidence" value="ECO:0007669"/>
    <property type="project" value="UniProtKB-UniRule"/>
</dbReference>
<proteinExistence type="inferred from homology"/>
<evidence type="ECO:0000256" key="2">
    <source>
        <dbReference type="ARBA" id="ARBA00022679"/>
    </source>
</evidence>
<dbReference type="GO" id="GO:0008897">
    <property type="term" value="F:holo-[acyl-carrier-protein] synthase activity"/>
    <property type="evidence" value="ECO:0007669"/>
    <property type="project" value="UniProtKB-UniRule"/>
</dbReference>
<evidence type="ECO:0000256" key="5">
    <source>
        <dbReference type="ARBA" id="ARBA00022842"/>
    </source>
</evidence>
<keyword evidence="4 8" id="KW-0276">Fatty acid metabolism</keyword>
<evidence type="ECO:0000256" key="6">
    <source>
        <dbReference type="ARBA" id="ARBA00023098"/>
    </source>
</evidence>
<keyword evidence="2 8" id="KW-0808">Transferase</keyword>
<keyword evidence="8" id="KW-0963">Cytoplasm</keyword>
<evidence type="ECO:0000256" key="8">
    <source>
        <dbReference type="HAMAP-Rule" id="MF_00101"/>
    </source>
</evidence>
<feature type="binding site" evidence="8">
    <location>
        <position position="8"/>
    </location>
    <ligand>
        <name>Mg(2+)</name>
        <dbReference type="ChEBI" id="CHEBI:18420"/>
    </ligand>
</feature>
<evidence type="ECO:0000256" key="1">
    <source>
        <dbReference type="ARBA" id="ARBA00022516"/>
    </source>
</evidence>
<feature type="domain" description="4'-phosphopantetheinyl transferase" evidence="9">
    <location>
        <begin position="4"/>
        <end position="94"/>
    </location>
</feature>
<comment type="cofactor">
    <cofactor evidence="8">
        <name>Mg(2+)</name>
        <dbReference type="ChEBI" id="CHEBI:18420"/>
    </cofactor>
</comment>
<dbReference type="NCBIfam" id="TIGR00556">
    <property type="entry name" value="pantethn_trn"/>
    <property type="match status" value="1"/>
</dbReference>
<dbReference type="InterPro" id="IPR004568">
    <property type="entry name" value="Ppantetheine-prot_Trfase_dom"/>
</dbReference>
<dbReference type="InterPro" id="IPR037143">
    <property type="entry name" value="4-PPantetheinyl_Trfase_dom_sf"/>
</dbReference>
<evidence type="ECO:0000313" key="10">
    <source>
        <dbReference type="EMBL" id="TYP71875.1"/>
    </source>
</evidence>
<dbReference type="InterPro" id="IPR008278">
    <property type="entry name" value="4-PPantetheinyl_Trfase_dom"/>
</dbReference>
<dbReference type="GO" id="GO:0005737">
    <property type="term" value="C:cytoplasm"/>
    <property type="evidence" value="ECO:0007669"/>
    <property type="project" value="UniProtKB-SubCell"/>
</dbReference>
<evidence type="ECO:0000256" key="3">
    <source>
        <dbReference type="ARBA" id="ARBA00022723"/>
    </source>
</evidence>
<evidence type="ECO:0000313" key="11">
    <source>
        <dbReference type="Proteomes" id="UP000323257"/>
    </source>
</evidence>
<comment type="similarity">
    <text evidence="8">Belongs to the P-Pant transferase superfamily. AcpS family.</text>
</comment>
<keyword evidence="7 8" id="KW-0275">Fatty acid biosynthesis</keyword>
<evidence type="ECO:0000259" key="9">
    <source>
        <dbReference type="Pfam" id="PF01648"/>
    </source>
</evidence>
<dbReference type="InterPro" id="IPR002582">
    <property type="entry name" value="ACPS"/>
</dbReference>
<organism evidence="10 11">
    <name type="scientific">Paenibacillus methanolicus</name>
    <dbReference type="NCBI Taxonomy" id="582686"/>
    <lineage>
        <taxon>Bacteria</taxon>
        <taxon>Bacillati</taxon>
        <taxon>Bacillota</taxon>
        <taxon>Bacilli</taxon>
        <taxon>Bacillales</taxon>
        <taxon>Paenibacillaceae</taxon>
        <taxon>Paenibacillus</taxon>
    </lineage>
</organism>
<dbReference type="GO" id="GO:0006633">
    <property type="term" value="P:fatty acid biosynthetic process"/>
    <property type="evidence" value="ECO:0007669"/>
    <property type="project" value="UniProtKB-UniRule"/>
</dbReference>
<keyword evidence="1 8" id="KW-0444">Lipid biosynthesis</keyword>
<keyword evidence="3 8" id="KW-0479">Metal-binding</keyword>
<protein>
    <recommendedName>
        <fullName evidence="8">Holo-[acyl-carrier-protein] synthase</fullName>
        <shortName evidence="8">Holo-ACP synthase</shortName>
        <ecNumber evidence="8">2.7.8.7</ecNumber>
    </recommendedName>
    <alternativeName>
        <fullName evidence="8">4'-phosphopantetheinyl transferase AcpS</fullName>
    </alternativeName>
</protein>
<comment type="caution">
    <text evidence="10">The sequence shown here is derived from an EMBL/GenBank/DDBJ whole genome shotgun (WGS) entry which is preliminary data.</text>
</comment>
<evidence type="ECO:0000256" key="4">
    <source>
        <dbReference type="ARBA" id="ARBA00022832"/>
    </source>
</evidence>
<name>A0A5S5BXH6_9BACL</name>
<feature type="binding site" evidence="8">
    <location>
        <position position="60"/>
    </location>
    <ligand>
        <name>Mg(2+)</name>
        <dbReference type="ChEBI" id="CHEBI:18420"/>
    </ligand>
</feature>
<dbReference type="Gene3D" id="3.90.470.20">
    <property type="entry name" value="4'-phosphopantetheinyl transferase domain"/>
    <property type="match status" value="1"/>
</dbReference>
<dbReference type="RefSeq" id="WP_148931497.1">
    <property type="nucleotide sequence ID" value="NZ_VNHS01000009.1"/>
</dbReference>
<keyword evidence="6 8" id="KW-0443">Lipid metabolism</keyword>
<dbReference type="EC" id="2.7.8.7" evidence="8"/>
<keyword evidence="11" id="KW-1185">Reference proteome</keyword>
<dbReference type="OrthoDB" id="517356at2"/>
<dbReference type="NCBIfam" id="TIGR00516">
    <property type="entry name" value="acpS"/>
    <property type="match status" value="1"/>
</dbReference>
<dbReference type="Pfam" id="PF01648">
    <property type="entry name" value="ACPS"/>
    <property type="match status" value="1"/>
</dbReference>
<dbReference type="EMBL" id="VNHS01000009">
    <property type="protein sequence ID" value="TYP71875.1"/>
    <property type="molecule type" value="Genomic_DNA"/>
</dbReference>
<dbReference type="AlphaFoldDB" id="A0A5S5BXH6"/>
<keyword evidence="5 8" id="KW-0460">Magnesium</keyword>
<comment type="function">
    <text evidence="8">Transfers the 4'-phosphopantetheine moiety from coenzyme A to a Ser of acyl-carrier-protein.</text>
</comment>
<comment type="subcellular location">
    <subcellularLocation>
        <location evidence="8">Cytoplasm</location>
    </subcellularLocation>
</comment>
<dbReference type="HAMAP" id="MF_00101">
    <property type="entry name" value="AcpS"/>
    <property type="match status" value="1"/>
</dbReference>